<dbReference type="EMBL" id="OX459119">
    <property type="protein sequence ID" value="CAI9095182.1"/>
    <property type="molecule type" value="Genomic_DNA"/>
</dbReference>
<keyword evidence="1" id="KW-0732">Signal</keyword>
<evidence type="ECO:0000256" key="1">
    <source>
        <dbReference type="SAM" id="SignalP"/>
    </source>
</evidence>
<keyword evidence="3" id="KW-1185">Reference proteome</keyword>
<organism evidence="2 3">
    <name type="scientific">Oldenlandia corymbosa var. corymbosa</name>
    <dbReference type="NCBI Taxonomy" id="529605"/>
    <lineage>
        <taxon>Eukaryota</taxon>
        <taxon>Viridiplantae</taxon>
        <taxon>Streptophyta</taxon>
        <taxon>Embryophyta</taxon>
        <taxon>Tracheophyta</taxon>
        <taxon>Spermatophyta</taxon>
        <taxon>Magnoliopsida</taxon>
        <taxon>eudicotyledons</taxon>
        <taxon>Gunneridae</taxon>
        <taxon>Pentapetalae</taxon>
        <taxon>asterids</taxon>
        <taxon>lamiids</taxon>
        <taxon>Gentianales</taxon>
        <taxon>Rubiaceae</taxon>
        <taxon>Rubioideae</taxon>
        <taxon>Spermacoceae</taxon>
        <taxon>Hedyotis-Oldenlandia complex</taxon>
        <taxon>Oldenlandia</taxon>
    </lineage>
</organism>
<protein>
    <submittedName>
        <fullName evidence="2">OLC1v1031066C1</fullName>
    </submittedName>
</protein>
<accession>A0AAV1CIB6</accession>
<reference evidence="2" key="1">
    <citation type="submission" date="2023-03" db="EMBL/GenBank/DDBJ databases">
        <authorList>
            <person name="Julca I."/>
        </authorList>
    </citation>
    <scope>NUCLEOTIDE SEQUENCE</scope>
</reference>
<evidence type="ECO:0000313" key="3">
    <source>
        <dbReference type="Proteomes" id="UP001161247"/>
    </source>
</evidence>
<gene>
    <name evidence="2" type="ORF">OLC1_LOCUS6207</name>
</gene>
<dbReference type="Proteomes" id="UP001161247">
    <property type="component" value="Chromosome 2"/>
</dbReference>
<proteinExistence type="predicted"/>
<feature type="signal peptide" evidence="1">
    <location>
        <begin position="1"/>
        <end position="26"/>
    </location>
</feature>
<name>A0AAV1CIB6_OLDCO</name>
<sequence length="157" mass="18158">MAFFMQLALLQHILVFLLMLPSPAESKPLLAQGGALVSITNNHTKILTVRCFGFYDENTTRTRRMHLKPNEGYSFNVTPHRFFPSSTMYNCSTNMGVFMAYRYRDNCTLKPFKVCEWKFDETQTYRKTDSGTWEAIDYNPNYESLGRGGVVKGYFTN</sequence>
<evidence type="ECO:0000313" key="2">
    <source>
        <dbReference type="EMBL" id="CAI9095182.1"/>
    </source>
</evidence>
<feature type="chain" id="PRO_5043695900" evidence="1">
    <location>
        <begin position="27"/>
        <end position="157"/>
    </location>
</feature>
<dbReference type="AlphaFoldDB" id="A0AAV1CIB6"/>